<dbReference type="EnsemblBacteria" id="ABA81567">
    <property type="protein sequence ID" value="ABA81567"/>
    <property type="gene ID" value="RSP_7376"/>
</dbReference>
<keyword evidence="1" id="KW-0812">Transmembrane</keyword>
<dbReference type="KEGG" id="rsp:RSP_7376"/>
<sequence length="429" mass="46995">MLGGLLLFLVHAIGLTCEGRRPLYNAPVRIVSILSSVTILPYYAILAIDPDRSRVAYLTSLPVREGLSKVSGYYAISLLFTIFGIIVAASFRGRLPSSSAASEAKTSTPATVLLLFGFCVALVIVKLSAAGGLFYIIGNIASRAELLAGTGVYDIFLTPAIFLTILHATRVHSQRRMRLILLIFIVSSLFVLLAVFGGRKIPIFILLFAWIAYQKYVRKIPLISLTSVGLTALIVIFFSAMLEWRVNNQTGSAGDFKAGAVSTIANLSYLDTYLFITDYFDNHPKWQGSSFKDLIARFMIPGPYGNPPLDEGVYIRTLAEGYHVVPSLPFSLMYPSSWPPESYGNGYANFGLIGALLFSAIRGIVIGTGFAIARSHGFGPKSFFLALTTAFNFHFTNLRLTQLAMVLCGFVVIILIERLGARIARMRIR</sequence>
<dbReference type="EMBL" id="CP000146">
    <property type="protein sequence ID" value="ABA81567.1"/>
    <property type="molecule type" value="Genomic_DNA"/>
</dbReference>
<feature type="transmembrane region" description="Helical" evidence="1">
    <location>
        <begin position="111"/>
        <end position="137"/>
    </location>
</feature>
<evidence type="ECO:0000313" key="3">
    <source>
        <dbReference type="Proteomes" id="UP000002703"/>
    </source>
</evidence>
<accession>Q3IV67</accession>
<feature type="transmembrane region" description="Helical" evidence="1">
    <location>
        <begin position="401"/>
        <end position="421"/>
    </location>
</feature>
<gene>
    <name evidence="2" type="ORF">RSP_7376</name>
</gene>
<keyword evidence="2" id="KW-0614">Plasmid</keyword>
<feature type="transmembrane region" description="Helical" evidence="1">
    <location>
        <begin position="70"/>
        <end position="91"/>
    </location>
</feature>
<feature type="transmembrane region" description="Helical" evidence="1">
    <location>
        <begin position="180"/>
        <end position="213"/>
    </location>
</feature>
<proteinExistence type="predicted"/>
<evidence type="ECO:0000313" key="2">
    <source>
        <dbReference type="EMBL" id="ABA81567.1"/>
    </source>
</evidence>
<keyword evidence="1" id="KW-1133">Transmembrane helix</keyword>
<feature type="transmembrane region" description="Helical" evidence="1">
    <location>
        <begin position="30"/>
        <end position="49"/>
    </location>
</feature>
<reference evidence="3" key="1">
    <citation type="submission" date="2005-09" db="EMBL/GenBank/DDBJ databases">
        <title>Complete sequence of plasmid C of Rhodobacter sphaeroides 2.4.1.</title>
        <authorList>
            <person name="Copeland A."/>
            <person name="Lucas S."/>
            <person name="Lapidus A."/>
            <person name="Barry K."/>
            <person name="Detter J.C."/>
            <person name="Glavina T."/>
            <person name="Hammon N."/>
            <person name="Israni S."/>
            <person name="Pitluck S."/>
            <person name="Richardson P."/>
            <person name="Mackenzie C."/>
            <person name="Choudhary M."/>
            <person name="Larimer F."/>
            <person name="Hauser L.J."/>
            <person name="Land M."/>
            <person name="Donohue T.J."/>
            <person name="Kaplan S."/>
        </authorList>
    </citation>
    <scope>NUCLEOTIDE SEQUENCE [LARGE SCALE GENOMIC DNA]</scope>
    <source>
        <strain evidence="3">ATCC 17023 / DSM 158 / JCM 6121 / CCUG 31486 / LMG 2827 / NBRC 12203 / NCIMB 8253 / ATH 2.4.1.</strain>
        <plasmid evidence="3">pRS241c</plasmid>
    </source>
</reference>
<geneLocation type="plasmid" evidence="3">
    <name>pRS241c</name>
</geneLocation>
<feature type="transmembrane region" description="Helical" evidence="1">
    <location>
        <begin position="347"/>
        <end position="371"/>
    </location>
</feature>
<dbReference type="OrthoDB" id="2965572at2"/>
<evidence type="ECO:0008006" key="4">
    <source>
        <dbReference type="Google" id="ProtNLM"/>
    </source>
</evidence>
<dbReference type="AlphaFoldDB" id="Q3IV67"/>
<keyword evidence="3" id="KW-1185">Reference proteome</keyword>
<feature type="transmembrane region" description="Helical" evidence="1">
    <location>
        <begin position="146"/>
        <end position="168"/>
    </location>
</feature>
<organism evidence="2 3">
    <name type="scientific">Cereibacter sphaeroides (strain ATCC 17023 / DSM 158 / JCM 6121 / CCUG 31486 / LMG 2827 / NBRC 12203 / NCIMB 8253 / ATH 2.4.1.)</name>
    <name type="common">Rhodobacter sphaeroides</name>
    <dbReference type="NCBI Taxonomy" id="272943"/>
    <lineage>
        <taxon>Bacteria</taxon>
        <taxon>Pseudomonadati</taxon>
        <taxon>Pseudomonadota</taxon>
        <taxon>Alphaproteobacteria</taxon>
        <taxon>Rhodobacterales</taxon>
        <taxon>Paracoccaceae</taxon>
        <taxon>Cereibacter</taxon>
    </lineage>
</organism>
<protein>
    <recommendedName>
        <fullName evidence="4">Oligosaccharide repeat unit polymerase</fullName>
    </recommendedName>
</protein>
<feature type="transmembrane region" description="Helical" evidence="1">
    <location>
        <begin position="220"/>
        <end position="242"/>
    </location>
</feature>
<evidence type="ECO:0000256" key="1">
    <source>
        <dbReference type="SAM" id="Phobius"/>
    </source>
</evidence>
<name>Q3IV67_CERS4</name>
<keyword evidence="1" id="KW-0472">Membrane</keyword>
<dbReference type="Proteomes" id="UP000002703">
    <property type="component" value="Plasmid C"/>
</dbReference>